<protein>
    <submittedName>
        <fullName evidence="1">Uncharacterized protein</fullName>
    </submittedName>
</protein>
<sequence>MVAAVAKLVKKDSINHDNISIFLWYKRPFARMEVAVVAPVVGAPLVRTPRPGFDVFECSTVTYRRIGEQALAVCTTSRLLHAHEREHKHIFLSPVL</sequence>
<name>A0AAV0WIT3_9HEMI</name>
<evidence type="ECO:0000313" key="1">
    <source>
        <dbReference type="EMBL" id="CAI6355758.1"/>
    </source>
</evidence>
<dbReference type="EMBL" id="CARXXK010000002">
    <property type="protein sequence ID" value="CAI6355758.1"/>
    <property type="molecule type" value="Genomic_DNA"/>
</dbReference>
<reference evidence="1 2" key="1">
    <citation type="submission" date="2023-01" db="EMBL/GenBank/DDBJ databases">
        <authorList>
            <person name="Whitehead M."/>
        </authorList>
    </citation>
    <scope>NUCLEOTIDE SEQUENCE [LARGE SCALE GENOMIC DNA]</scope>
</reference>
<accession>A0AAV0WIT3</accession>
<evidence type="ECO:0000313" key="2">
    <source>
        <dbReference type="Proteomes" id="UP001160148"/>
    </source>
</evidence>
<dbReference type="AlphaFoldDB" id="A0AAV0WIT3"/>
<dbReference type="Proteomes" id="UP001160148">
    <property type="component" value="Unassembled WGS sequence"/>
</dbReference>
<gene>
    <name evidence="1" type="ORF">MEUPH1_LOCUS11574</name>
</gene>
<organism evidence="1 2">
    <name type="scientific">Macrosiphum euphorbiae</name>
    <name type="common">potato aphid</name>
    <dbReference type="NCBI Taxonomy" id="13131"/>
    <lineage>
        <taxon>Eukaryota</taxon>
        <taxon>Metazoa</taxon>
        <taxon>Ecdysozoa</taxon>
        <taxon>Arthropoda</taxon>
        <taxon>Hexapoda</taxon>
        <taxon>Insecta</taxon>
        <taxon>Pterygota</taxon>
        <taxon>Neoptera</taxon>
        <taxon>Paraneoptera</taxon>
        <taxon>Hemiptera</taxon>
        <taxon>Sternorrhyncha</taxon>
        <taxon>Aphidomorpha</taxon>
        <taxon>Aphidoidea</taxon>
        <taxon>Aphididae</taxon>
        <taxon>Macrosiphini</taxon>
        <taxon>Macrosiphum</taxon>
    </lineage>
</organism>
<keyword evidence="2" id="KW-1185">Reference proteome</keyword>
<comment type="caution">
    <text evidence="1">The sequence shown here is derived from an EMBL/GenBank/DDBJ whole genome shotgun (WGS) entry which is preliminary data.</text>
</comment>
<proteinExistence type="predicted"/>